<feature type="region of interest" description="Disordered" evidence="1">
    <location>
        <begin position="1"/>
        <end position="31"/>
    </location>
</feature>
<feature type="non-terminal residue" evidence="3">
    <location>
        <position position="384"/>
    </location>
</feature>
<evidence type="ECO:0000256" key="1">
    <source>
        <dbReference type="SAM" id="MobiDB-lite"/>
    </source>
</evidence>
<dbReference type="PANTHER" id="PTHR33223">
    <property type="entry name" value="CCHC-TYPE DOMAIN-CONTAINING PROTEIN"/>
    <property type="match status" value="1"/>
</dbReference>
<feature type="compositionally biased region" description="Basic and acidic residues" evidence="1">
    <location>
        <begin position="138"/>
        <end position="161"/>
    </location>
</feature>
<evidence type="ECO:0000259" key="2">
    <source>
        <dbReference type="Pfam" id="PF03732"/>
    </source>
</evidence>
<sequence>MAGVNNHTIPEHVAENNHQPELGTQYPSDGLLASVTGEDQEQLHEPYVPEEPPVVSPIPPGAPMETVMAALVNAINRRGDLIHDQNQRLIGQNARLAAVEESRVTRLSRSTRPQRSVTPERSRSVTRSRTPRARRRNERPPSPRRNESSSRNSPRREEKAPRYSPIRDSPPPRRHRQSSPRRDSPPPQRHRRYSPVEEERHQGPLSRRIMDLSLPVGLEKPPAMDIYDGSTDPVDHIENIEAVLEYRNARGSIKCKLFLTTLRKGAMTWYKSLPPGSIDFWTELCCPFTAYFTASRRQPKTEAALEAIIQREDEPLRSYLERFNRAAVEVKTEDRMKLYLLDRGLRRRSDFAKAIGIEEVKTLYAFFEKAQKYIAYKEKQMAEE</sequence>
<organism evidence="3 4">
    <name type="scientific">Trifolium medium</name>
    <dbReference type="NCBI Taxonomy" id="97028"/>
    <lineage>
        <taxon>Eukaryota</taxon>
        <taxon>Viridiplantae</taxon>
        <taxon>Streptophyta</taxon>
        <taxon>Embryophyta</taxon>
        <taxon>Tracheophyta</taxon>
        <taxon>Spermatophyta</taxon>
        <taxon>Magnoliopsida</taxon>
        <taxon>eudicotyledons</taxon>
        <taxon>Gunneridae</taxon>
        <taxon>Pentapetalae</taxon>
        <taxon>rosids</taxon>
        <taxon>fabids</taxon>
        <taxon>Fabales</taxon>
        <taxon>Fabaceae</taxon>
        <taxon>Papilionoideae</taxon>
        <taxon>50 kb inversion clade</taxon>
        <taxon>NPAAA clade</taxon>
        <taxon>Hologalegina</taxon>
        <taxon>IRL clade</taxon>
        <taxon>Trifolieae</taxon>
        <taxon>Trifolium</taxon>
    </lineage>
</organism>
<comment type="caution">
    <text evidence="3">The sequence shown here is derived from an EMBL/GenBank/DDBJ whole genome shotgun (WGS) entry which is preliminary data.</text>
</comment>
<accession>A0A392MQY0</accession>
<feature type="region of interest" description="Disordered" evidence="1">
    <location>
        <begin position="36"/>
        <end position="55"/>
    </location>
</feature>
<keyword evidence="4" id="KW-1185">Reference proteome</keyword>
<evidence type="ECO:0000313" key="3">
    <source>
        <dbReference type="EMBL" id="MCH89940.1"/>
    </source>
</evidence>
<protein>
    <recommendedName>
        <fullName evidence="2">Retrotransposon gag domain-containing protein</fullName>
    </recommendedName>
</protein>
<dbReference type="PANTHER" id="PTHR33223:SF10">
    <property type="entry name" value="AMINOTRANSFERASE-LIKE PLANT MOBILE DOMAIN-CONTAINING PROTEIN"/>
    <property type="match status" value="1"/>
</dbReference>
<evidence type="ECO:0000313" key="4">
    <source>
        <dbReference type="Proteomes" id="UP000265520"/>
    </source>
</evidence>
<proteinExistence type="predicted"/>
<reference evidence="3 4" key="1">
    <citation type="journal article" date="2018" name="Front. Plant Sci.">
        <title>Red Clover (Trifolium pratense) and Zigzag Clover (T. medium) - A Picture of Genomic Similarities and Differences.</title>
        <authorList>
            <person name="Dluhosova J."/>
            <person name="Istvanek J."/>
            <person name="Nedelnik J."/>
            <person name="Repkova J."/>
        </authorList>
    </citation>
    <scope>NUCLEOTIDE SEQUENCE [LARGE SCALE GENOMIC DNA]</scope>
    <source>
        <strain evidence="4">cv. 10/8</strain>
        <tissue evidence="3">Leaf</tissue>
    </source>
</reference>
<name>A0A392MQY0_9FABA</name>
<feature type="compositionally biased region" description="Polar residues" evidence="1">
    <location>
        <begin position="105"/>
        <end position="114"/>
    </location>
</feature>
<feature type="domain" description="Retrotransposon gag" evidence="2">
    <location>
        <begin position="256"/>
        <end position="346"/>
    </location>
</feature>
<dbReference type="Proteomes" id="UP000265520">
    <property type="component" value="Unassembled WGS sequence"/>
</dbReference>
<gene>
    <name evidence="3" type="ORF">A2U01_0010844</name>
</gene>
<feature type="compositionally biased region" description="Basic residues" evidence="1">
    <location>
        <begin position="124"/>
        <end position="137"/>
    </location>
</feature>
<feature type="region of interest" description="Disordered" evidence="1">
    <location>
        <begin position="98"/>
        <end position="208"/>
    </location>
</feature>
<dbReference type="EMBL" id="LXQA010017251">
    <property type="protein sequence ID" value="MCH89940.1"/>
    <property type="molecule type" value="Genomic_DNA"/>
</dbReference>
<dbReference type="InterPro" id="IPR005162">
    <property type="entry name" value="Retrotrans_gag_dom"/>
</dbReference>
<dbReference type="Pfam" id="PF03732">
    <property type="entry name" value="Retrotrans_gag"/>
    <property type="match status" value="1"/>
</dbReference>
<dbReference type="AlphaFoldDB" id="A0A392MQY0"/>